<keyword evidence="2" id="KW-0547">Nucleotide-binding</keyword>
<reference evidence="2 3" key="1">
    <citation type="submission" date="2020-08" db="EMBL/GenBank/DDBJ databases">
        <title>Sequencing the genomes of 1000 actinobacteria strains.</title>
        <authorList>
            <person name="Klenk H.-P."/>
        </authorList>
    </citation>
    <scope>NUCLEOTIDE SEQUENCE [LARGE SCALE GENOMIC DNA]</scope>
    <source>
        <strain evidence="2 3">DSM 45362</strain>
    </source>
</reference>
<dbReference type="Gene3D" id="3.40.50.300">
    <property type="entry name" value="P-loop containing nucleotide triphosphate hydrolases"/>
    <property type="match status" value="1"/>
</dbReference>
<protein>
    <submittedName>
        <fullName evidence="2">ABC-2 type transport system ATP-binding protein</fullName>
    </submittedName>
</protein>
<comment type="caution">
    <text evidence="2">The sequence shown here is derived from an EMBL/GenBank/DDBJ whole genome shotgun (WGS) entry which is preliminary data.</text>
</comment>
<accession>A0A841BZC1</accession>
<dbReference type="AlphaFoldDB" id="A0A841BZC1"/>
<keyword evidence="3" id="KW-1185">Reference proteome</keyword>
<sequence>MFRDLDLDLHAGELAVLTGPSGSGRTSALLALAGRFRTSHGSLEPAARPALGLVRGVHEPDPMLTVAEHLGERLRLHRPLGWPTRSRRRAHRGLVARHAATLPVAPELLAGELDPLHRHLLMLRLALLADPDLIAIDDVDAGLTIDESVTLWAHLRGLADLGVAVLATAREVHHDLPDLTLELPK</sequence>
<keyword evidence="2" id="KW-0067">ATP-binding</keyword>
<dbReference type="Proteomes" id="UP000587527">
    <property type="component" value="Unassembled WGS sequence"/>
</dbReference>
<dbReference type="GO" id="GO:0005524">
    <property type="term" value="F:ATP binding"/>
    <property type="evidence" value="ECO:0007669"/>
    <property type="project" value="UniProtKB-KW"/>
</dbReference>
<dbReference type="EMBL" id="JACHMN010000003">
    <property type="protein sequence ID" value="MBB5872439.1"/>
    <property type="molecule type" value="Genomic_DNA"/>
</dbReference>
<dbReference type="SUPFAM" id="SSF52540">
    <property type="entry name" value="P-loop containing nucleoside triphosphate hydrolases"/>
    <property type="match status" value="1"/>
</dbReference>
<dbReference type="InterPro" id="IPR003439">
    <property type="entry name" value="ABC_transporter-like_ATP-bd"/>
</dbReference>
<name>A0A841BZC1_9ACTN</name>
<feature type="domain" description="ABC transporter" evidence="1">
    <location>
        <begin position="3"/>
        <end position="138"/>
    </location>
</feature>
<evidence type="ECO:0000259" key="1">
    <source>
        <dbReference type="Pfam" id="PF00005"/>
    </source>
</evidence>
<dbReference type="InterPro" id="IPR027417">
    <property type="entry name" value="P-loop_NTPase"/>
</dbReference>
<dbReference type="RefSeq" id="WP_184842080.1">
    <property type="nucleotide sequence ID" value="NZ_JACHMN010000003.1"/>
</dbReference>
<evidence type="ECO:0000313" key="2">
    <source>
        <dbReference type="EMBL" id="MBB5872439.1"/>
    </source>
</evidence>
<organism evidence="2 3">
    <name type="scientific">Allocatelliglobosispora scoriae</name>
    <dbReference type="NCBI Taxonomy" id="643052"/>
    <lineage>
        <taxon>Bacteria</taxon>
        <taxon>Bacillati</taxon>
        <taxon>Actinomycetota</taxon>
        <taxon>Actinomycetes</taxon>
        <taxon>Micromonosporales</taxon>
        <taxon>Micromonosporaceae</taxon>
        <taxon>Allocatelliglobosispora</taxon>
    </lineage>
</organism>
<evidence type="ECO:0000313" key="3">
    <source>
        <dbReference type="Proteomes" id="UP000587527"/>
    </source>
</evidence>
<dbReference type="GO" id="GO:0016887">
    <property type="term" value="F:ATP hydrolysis activity"/>
    <property type="evidence" value="ECO:0007669"/>
    <property type="project" value="InterPro"/>
</dbReference>
<gene>
    <name evidence="2" type="ORF">F4553_005873</name>
</gene>
<dbReference type="Pfam" id="PF00005">
    <property type="entry name" value="ABC_tran"/>
    <property type="match status" value="1"/>
</dbReference>
<proteinExistence type="predicted"/>